<evidence type="ECO:0000313" key="4">
    <source>
        <dbReference type="Proteomes" id="UP000242450"/>
    </source>
</evidence>
<feature type="region of interest" description="Disordered" evidence="1">
    <location>
        <begin position="17"/>
        <end position="39"/>
    </location>
</feature>
<organism evidence="3 4">
    <name type="scientific">Cervus elaphus hippelaphus</name>
    <name type="common">European red deer</name>
    <dbReference type="NCBI Taxonomy" id="46360"/>
    <lineage>
        <taxon>Eukaryota</taxon>
        <taxon>Metazoa</taxon>
        <taxon>Chordata</taxon>
        <taxon>Craniata</taxon>
        <taxon>Vertebrata</taxon>
        <taxon>Euteleostomi</taxon>
        <taxon>Mammalia</taxon>
        <taxon>Eutheria</taxon>
        <taxon>Laurasiatheria</taxon>
        <taxon>Artiodactyla</taxon>
        <taxon>Ruminantia</taxon>
        <taxon>Pecora</taxon>
        <taxon>Cervidae</taxon>
        <taxon>Cervinae</taxon>
        <taxon>Cervus</taxon>
    </lineage>
</organism>
<keyword evidence="2" id="KW-0472">Membrane</keyword>
<accession>A0A212CA44</accession>
<comment type="caution">
    <text evidence="3">The sequence shown here is derived from an EMBL/GenBank/DDBJ whole genome shotgun (WGS) entry which is preliminary data.</text>
</comment>
<reference evidence="3 4" key="1">
    <citation type="journal article" date="2018" name="Mol. Genet. Genomics">
        <title>The red deer Cervus elaphus genome CerEla1.0: sequencing, annotating, genes, and chromosomes.</title>
        <authorList>
            <person name="Bana N.A."/>
            <person name="Nyiri A."/>
            <person name="Nagy J."/>
            <person name="Frank K."/>
            <person name="Nagy T."/>
            <person name="Steger V."/>
            <person name="Schiller M."/>
            <person name="Lakatos P."/>
            <person name="Sugar L."/>
            <person name="Horn P."/>
            <person name="Barta E."/>
            <person name="Orosz L."/>
        </authorList>
    </citation>
    <scope>NUCLEOTIDE SEQUENCE [LARGE SCALE GENOMIC DNA]</scope>
    <source>
        <strain evidence="3">Hungarian</strain>
    </source>
</reference>
<name>A0A212CA44_CEREH</name>
<keyword evidence="4" id="KW-1185">Reference proteome</keyword>
<keyword evidence="2" id="KW-0812">Transmembrane</keyword>
<evidence type="ECO:0000256" key="2">
    <source>
        <dbReference type="SAM" id="Phobius"/>
    </source>
</evidence>
<feature type="transmembrane region" description="Helical" evidence="2">
    <location>
        <begin position="44"/>
        <end position="67"/>
    </location>
</feature>
<proteinExistence type="predicted"/>
<dbReference type="Proteomes" id="UP000242450">
    <property type="component" value="Chromosome 24"/>
</dbReference>
<dbReference type="EMBL" id="MKHE01000024">
    <property type="protein sequence ID" value="OWK02802.1"/>
    <property type="molecule type" value="Genomic_DNA"/>
</dbReference>
<keyword evidence="2" id="KW-1133">Transmembrane helix</keyword>
<sequence length="129" mass="13537">METRQRRPEELGLLQALGAGSGLQSPRAAPTPPGPELSRETAWSIGIQVTLPFLFAGLGLSGAGILLHYFQVLMVGGCPPGSSWTSSGPSRAAVMPESLPWADSAPDPLPFPSSCDLAPSSPTHFSNRW</sequence>
<dbReference type="AlphaFoldDB" id="A0A212CA44"/>
<evidence type="ECO:0000256" key="1">
    <source>
        <dbReference type="SAM" id="MobiDB-lite"/>
    </source>
</evidence>
<gene>
    <name evidence="3" type="ORF">Celaphus_00010698</name>
</gene>
<evidence type="ECO:0000313" key="3">
    <source>
        <dbReference type="EMBL" id="OWK02802.1"/>
    </source>
</evidence>
<protein>
    <submittedName>
        <fullName evidence="3">Uncharacterized protein</fullName>
    </submittedName>
</protein>